<name>N8WF81_9GAMM</name>
<dbReference type="RefSeq" id="WP_004775575.1">
    <property type="nucleotide sequence ID" value="NZ_KB849367.1"/>
</dbReference>
<reference evidence="2 3" key="1">
    <citation type="submission" date="2013-02" db="EMBL/GenBank/DDBJ databases">
        <title>The Genome Sequence of Acinetobacter sp. NIPH 758.</title>
        <authorList>
            <consortium name="The Broad Institute Genome Sequencing Platform"/>
            <consortium name="The Broad Institute Genome Sequencing Center for Infectious Disease"/>
            <person name="Cerqueira G."/>
            <person name="Feldgarden M."/>
            <person name="Courvalin P."/>
            <person name="Perichon B."/>
            <person name="Grillot-Courvalin C."/>
            <person name="Clermont D."/>
            <person name="Rocha E."/>
            <person name="Yoon E.-J."/>
            <person name="Nemec A."/>
            <person name="Walker B."/>
            <person name="Young S.K."/>
            <person name="Zeng Q."/>
            <person name="Gargeya S."/>
            <person name="Fitzgerald M."/>
            <person name="Haas B."/>
            <person name="Abouelleil A."/>
            <person name="Alvarado L."/>
            <person name="Arachchi H.M."/>
            <person name="Berlin A.M."/>
            <person name="Chapman S.B."/>
            <person name="Dewar J."/>
            <person name="Goldberg J."/>
            <person name="Griggs A."/>
            <person name="Gujja S."/>
            <person name="Hansen M."/>
            <person name="Howarth C."/>
            <person name="Imamovic A."/>
            <person name="Larimer J."/>
            <person name="McCowan C."/>
            <person name="Murphy C."/>
            <person name="Neiman D."/>
            <person name="Pearson M."/>
            <person name="Priest M."/>
            <person name="Roberts A."/>
            <person name="Saif S."/>
            <person name="Shea T."/>
            <person name="Sisk P."/>
            <person name="Sykes S."/>
            <person name="Wortman J."/>
            <person name="Nusbaum C."/>
            <person name="Birren B."/>
        </authorList>
    </citation>
    <scope>NUCLEOTIDE SEQUENCE [LARGE SCALE GENOMIC DNA]</scope>
    <source>
        <strain evidence="2 3">NIPH 758</strain>
    </source>
</reference>
<dbReference type="AlphaFoldDB" id="N8WF81"/>
<evidence type="ECO:0000313" key="2">
    <source>
        <dbReference type="EMBL" id="ENU93609.1"/>
    </source>
</evidence>
<evidence type="ECO:0000256" key="1">
    <source>
        <dbReference type="SAM" id="Phobius"/>
    </source>
</evidence>
<comment type="caution">
    <text evidence="2">The sequence shown here is derived from an EMBL/GenBank/DDBJ whole genome shotgun (WGS) entry which is preliminary data.</text>
</comment>
<gene>
    <name evidence="2" type="ORF">F971_00867</name>
</gene>
<dbReference type="eggNOG" id="ENOG5031GR5">
    <property type="taxonomic scope" value="Bacteria"/>
</dbReference>
<dbReference type="PATRIC" id="fig|1217712.3.peg.829"/>
<dbReference type="Proteomes" id="UP000013049">
    <property type="component" value="Unassembled WGS sequence"/>
</dbReference>
<feature type="transmembrane region" description="Helical" evidence="1">
    <location>
        <begin position="6"/>
        <end position="28"/>
    </location>
</feature>
<protein>
    <submittedName>
        <fullName evidence="2">Uncharacterized protein</fullName>
    </submittedName>
</protein>
<dbReference type="HOGENOM" id="CLU_1479058_0_0_6"/>
<sequence length="201" mass="22370">MSYDYYWWGNMIKNMLYCSVMVLSLYFVMGCSESKNTQAVGAQTAQAAAEEAVASAEDIVDILDDASTKADDGAAIESGDANVTSDEGYTDEGSVNPVKQLLEGEPVEVSYSPNQFMTQMYERPVYDIVIQAKTDQVTVNDIIINRGNNCHITKYDRDKKLPANLSFGRMIKLSIGCEPNYVREVEVKTNYGNYKFGSIRN</sequence>
<accession>N8WF81</accession>
<keyword evidence="1" id="KW-0472">Membrane</keyword>
<organism evidence="2 3">
    <name type="scientific">Acinetobacter vivianii</name>
    <dbReference type="NCBI Taxonomy" id="1776742"/>
    <lineage>
        <taxon>Bacteria</taxon>
        <taxon>Pseudomonadati</taxon>
        <taxon>Pseudomonadota</taxon>
        <taxon>Gammaproteobacteria</taxon>
        <taxon>Moraxellales</taxon>
        <taxon>Moraxellaceae</taxon>
        <taxon>Acinetobacter</taxon>
    </lineage>
</organism>
<proteinExistence type="predicted"/>
<keyword evidence="1" id="KW-1133">Transmembrane helix</keyword>
<dbReference type="EMBL" id="APPC01000012">
    <property type="protein sequence ID" value="ENU93609.1"/>
    <property type="molecule type" value="Genomic_DNA"/>
</dbReference>
<keyword evidence="1" id="KW-0812">Transmembrane</keyword>
<evidence type="ECO:0000313" key="3">
    <source>
        <dbReference type="Proteomes" id="UP000013049"/>
    </source>
</evidence>